<dbReference type="GeneTree" id="ENSGT00940000158778"/>
<dbReference type="Proteomes" id="UP000472240">
    <property type="component" value="Chromosome 24"/>
</dbReference>
<evidence type="ECO:0000313" key="23">
    <source>
        <dbReference type="Ensembl" id="ENSRFEP00010015418.1"/>
    </source>
</evidence>
<comment type="subcellular location">
    <subcellularLocation>
        <location evidence="1">Cell membrane</location>
        <topology evidence="1">Single-pass type I membrane protein</topology>
    </subcellularLocation>
    <subcellularLocation>
        <location evidence="2">Secreted</location>
    </subcellularLocation>
</comment>
<feature type="region of interest" description="Disordered" evidence="18">
    <location>
        <begin position="494"/>
        <end position="537"/>
    </location>
</feature>
<evidence type="ECO:0000259" key="20">
    <source>
        <dbReference type="PROSITE" id="PS50026"/>
    </source>
</evidence>
<dbReference type="GO" id="GO:0035556">
    <property type="term" value="P:intracellular signal transduction"/>
    <property type="evidence" value="ECO:0007669"/>
    <property type="project" value="TreeGrafter"/>
</dbReference>
<dbReference type="SUPFAM" id="SSF48726">
    <property type="entry name" value="Immunoglobulin"/>
    <property type="match status" value="1"/>
</dbReference>
<dbReference type="PROSITE" id="PS00022">
    <property type="entry name" value="EGF_1"/>
    <property type="match status" value="1"/>
</dbReference>
<dbReference type="Pfam" id="PF07679">
    <property type="entry name" value="I-set"/>
    <property type="match status" value="1"/>
</dbReference>
<evidence type="ECO:0000256" key="10">
    <source>
        <dbReference type="ARBA" id="ARBA00023136"/>
    </source>
</evidence>
<dbReference type="InterPro" id="IPR040180">
    <property type="entry name" value="Neuregulin"/>
</dbReference>
<dbReference type="PANTHER" id="PTHR11100:SF20">
    <property type="entry name" value="PRO-NEUREGULIN-2, MEMBRANE-BOUND ISOFORM"/>
    <property type="match status" value="1"/>
</dbReference>
<feature type="region of interest" description="Disordered" evidence="18">
    <location>
        <begin position="698"/>
        <end position="784"/>
    </location>
</feature>
<dbReference type="Pfam" id="PF02158">
    <property type="entry name" value="Neuregulin"/>
    <property type="match status" value="1"/>
</dbReference>
<feature type="disulfide bond" evidence="17">
    <location>
        <begin position="353"/>
        <end position="370"/>
    </location>
</feature>
<evidence type="ECO:0000256" key="3">
    <source>
        <dbReference type="ARBA" id="ARBA00008216"/>
    </source>
</evidence>
<keyword evidence="5" id="KW-0964">Secreted</keyword>
<dbReference type="PROSITE" id="PS50026">
    <property type="entry name" value="EGF_3"/>
    <property type="match status" value="1"/>
</dbReference>
<feature type="disulfide bond" evidence="17">
    <location>
        <begin position="372"/>
        <end position="381"/>
    </location>
</feature>
<evidence type="ECO:0000256" key="8">
    <source>
        <dbReference type="ARBA" id="ARBA00022989"/>
    </source>
</evidence>
<dbReference type="GO" id="GO:0005886">
    <property type="term" value="C:plasma membrane"/>
    <property type="evidence" value="ECO:0007669"/>
    <property type="project" value="UniProtKB-SubCell"/>
</dbReference>
<protein>
    <recommendedName>
        <fullName evidence="16">Pro-neuregulin-2, membrane-bound isoform</fullName>
    </recommendedName>
</protein>
<dbReference type="FunFam" id="2.60.40.10:FF:000354">
    <property type="entry name" value="Pro-neuregulin-2, membrane-bound isoform"/>
    <property type="match status" value="1"/>
</dbReference>
<reference evidence="23 24" key="3">
    <citation type="submission" date="2018-12" db="EMBL/GenBank/DDBJ databases">
        <title>G10K-VGP greater horseshoe bat female genome, primary haplotype.</title>
        <authorList>
            <person name="Teeling E."/>
            <person name="Myers G."/>
            <person name="Vernes S."/>
            <person name="Pippel M."/>
            <person name="Winkler S."/>
            <person name="Fedrigo O."/>
            <person name="Rhie A."/>
            <person name="Koren S."/>
            <person name="Phillippy A."/>
            <person name="Lewin H."/>
            <person name="Damas J."/>
            <person name="Howe K."/>
            <person name="Mountcastle J."/>
            <person name="Jarvis E.D."/>
        </authorList>
    </citation>
    <scope>NUCLEOTIDE SEQUENCE [LARGE SCALE GENOMIC DNA]</scope>
</reference>
<dbReference type="Proteomes" id="UP000585614">
    <property type="component" value="Unassembled WGS sequence"/>
</dbReference>
<feature type="compositionally biased region" description="Basic and acidic residues" evidence="18">
    <location>
        <begin position="516"/>
        <end position="529"/>
    </location>
</feature>
<evidence type="ECO:0000256" key="15">
    <source>
        <dbReference type="ARBA" id="ARBA00065723"/>
    </source>
</evidence>
<dbReference type="PANTHER" id="PTHR11100">
    <property type="entry name" value="HEREGULIN-NEUREGULIN FAMILY MEMBER"/>
    <property type="match status" value="1"/>
</dbReference>
<dbReference type="InterPro" id="IPR057911">
    <property type="entry name" value="NRG2_Ig-like"/>
</dbReference>
<dbReference type="Gene3D" id="2.10.25.10">
    <property type="entry name" value="Laminin"/>
    <property type="match status" value="1"/>
</dbReference>
<evidence type="ECO:0000256" key="13">
    <source>
        <dbReference type="ARBA" id="ARBA00023319"/>
    </source>
</evidence>
<dbReference type="InterPro" id="IPR013783">
    <property type="entry name" value="Ig-like_fold"/>
</dbReference>
<evidence type="ECO:0000313" key="25">
    <source>
        <dbReference type="Proteomes" id="UP000585614"/>
    </source>
</evidence>
<gene>
    <name evidence="23" type="primary">NRG2</name>
    <name evidence="22" type="ORF">mRhiFer1_012067</name>
</gene>
<dbReference type="SUPFAM" id="SSF57196">
    <property type="entry name" value="EGF/Laminin"/>
    <property type="match status" value="1"/>
</dbReference>
<evidence type="ECO:0000256" key="19">
    <source>
        <dbReference type="SAM" id="Phobius"/>
    </source>
</evidence>
<evidence type="ECO:0000259" key="21">
    <source>
        <dbReference type="PROSITE" id="PS50835"/>
    </source>
</evidence>
<dbReference type="Ensembl" id="ENSRFET00010016832.1">
    <property type="protein sequence ID" value="ENSRFEP00010015418.1"/>
    <property type="gene ID" value="ENSRFEG00010010326.1"/>
</dbReference>
<dbReference type="RefSeq" id="XP_032952312.1">
    <property type="nucleotide sequence ID" value="XM_033096421.1"/>
</dbReference>
<evidence type="ECO:0000256" key="5">
    <source>
        <dbReference type="ARBA" id="ARBA00022525"/>
    </source>
</evidence>
<dbReference type="SMART" id="SM00409">
    <property type="entry name" value="IG"/>
    <property type="match status" value="1"/>
</dbReference>
<keyword evidence="4" id="KW-1003">Cell membrane</keyword>
<feature type="domain" description="EGF-like" evidence="20">
    <location>
        <begin position="341"/>
        <end position="382"/>
    </location>
</feature>
<dbReference type="CDD" id="cd00054">
    <property type="entry name" value="EGF_CA"/>
    <property type="match status" value="1"/>
</dbReference>
<reference evidence="23 24" key="2">
    <citation type="journal article" date="2018" name="Annu Rev Anim Biosci">
        <title>Bat Biology, Genomes, and the Bat1K Project: To Generate Chromosome-Level Genomes for All Living Bat Species.</title>
        <authorList>
            <person name="Teeling E.C."/>
            <person name="Vernes S.C."/>
            <person name="Davalos L.M."/>
            <person name="Ray D.A."/>
            <person name="Gilbert M.T.P."/>
            <person name="Myers E."/>
        </authorList>
    </citation>
    <scope>NUCLEOTIDE SEQUENCE</scope>
</reference>
<evidence type="ECO:0000256" key="4">
    <source>
        <dbReference type="ARBA" id="ARBA00022475"/>
    </source>
</evidence>
<name>A0A671EUX0_RHIFE</name>
<dbReference type="GO" id="GO:0005615">
    <property type="term" value="C:extracellular space"/>
    <property type="evidence" value="ECO:0007669"/>
    <property type="project" value="TreeGrafter"/>
</dbReference>
<comment type="similarity">
    <text evidence="3">Belongs to the neuregulin family.</text>
</comment>
<dbReference type="InterPro" id="IPR007110">
    <property type="entry name" value="Ig-like_dom"/>
</dbReference>
<dbReference type="GeneID" id="117016756"/>
<dbReference type="SMART" id="SM00408">
    <property type="entry name" value="IGc2"/>
    <property type="match status" value="1"/>
</dbReference>
<evidence type="ECO:0000256" key="12">
    <source>
        <dbReference type="ARBA" id="ARBA00023180"/>
    </source>
</evidence>
<dbReference type="PROSITE" id="PS01186">
    <property type="entry name" value="EGF_2"/>
    <property type="match status" value="1"/>
</dbReference>
<dbReference type="CTD" id="9542"/>
<sequence>MRQVCCSALPPPPLKKARCSSDSDSSSSSSERSSSSSSSESSSSSSRSSSSSHSSISRPAAPPEPRPPQQPQPRSPAARRAAARSRAAAAGGMRRDPAPGFSMLLFGVSLACYSPSLKSVQDQAYKAPVVVEGKVQGLAPAGGSSSNSTREPPASGRVALVKVLDKWPLRSGGLQREQVISVGSCAPLERNQRYIFFLEPTEQPLVFKTAFAPLDTNGKNLKKEVGKILCTDCATRPKLKKMKSQTGQVGEKQSLKCEAVAGNPQPSYRWFKDGKELNRSRDIRIKYGNGRKNSRLQFNKVKVEDAGEYVCEAENILGKDTVRGRLNVNSVSTTLSSWSGHARKCNETAKSYCVNGGVCYYIEGINQLSCKCPVGYTGDRCQQFAMVNFSKHLGFELKEAEELYQKRVLTITGICVALLVVGIVCVVAYCKTKKQRKQVHNHLRQNMCPAHQNRSLANGPSHPRLDPEEIQMADYISKNVPATDHVIRRETETTFSGSHSCSPSHHCSTATPTSSHRHESHTWSLERSESLTSDSQSGIMLSSVGTSKCNSPACVEARARRAAAYSLEEQRRATVPPYHDSIDSLRDSPHSERYVSALTTPARLSPVDFHYSLATQVPTFEITSPNSAHAVSLPPAAPISYRLAEQQPLLRHPAPPGPGPGADMQRNYDSYYYPAAGPGPGPRRGACALGGSLGSLPASPFRIPEDDEYETTQECAPPPPPRPRARGASRRTSAGPRRWRRSRLNGLAAQRARATRDSLSLSSGSGGGSASASDDDADDADGALAAESTPFLGLRAGHEALRSDSPPLCGAADSRTYYSLDSHSTRASSRHSRGPPPRATQDSAPL</sequence>
<keyword evidence="12" id="KW-0325">Glycoprotein</keyword>
<feature type="compositionally biased region" description="Pro residues" evidence="18">
    <location>
        <begin position="60"/>
        <end position="74"/>
    </location>
</feature>
<dbReference type="InterPro" id="IPR002154">
    <property type="entry name" value="Neuregulin_C"/>
</dbReference>
<evidence type="ECO:0000256" key="9">
    <source>
        <dbReference type="ARBA" id="ARBA00023030"/>
    </source>
</evidence>
<keyword evidence="24" id="KW-1185">Reference proteome</keyword>
<dbReference type="GO" id="GO:0048513">
    <property type="term" value="P:animal organ development"/>
    <property type="evidence" value="ECO:0007669"/>
    <property type="project" value="TreeGrafter"/>
</dbReference>
<comment type="caution">
    <text evidence="17">Lacks conserved residue(s) required for the propagation of feature annotation.</text>
</comment>
<dbReference type="PROSITE" id="PS50835">
    <property type="entry name" value="IG_LIKE"/>
    <property type="match status" value="1"/>
</dbReference>
<comment type="function">
    <text evidence="14">Direct ligand for ERBB3 and ERBB4 tyrosine kinase receptors. Concomitantly recruits ERBB1 and ERBB2 coreceptors, resulting in ligand-stimulated tyrosine phosphorylation and activation of the ERBB receptors. May also promote the heterodimerization with the EGF receptor.</text>
</comment>
<dbReference type="InterPro" id="IPR003598">
    <property type="entry name" value="Ig_sub2"/>
</dbReference>
<dbReference type="EMBL" id="JACAGC010000024">
    <property type="protein sequence ID" value="KAF6281089.1"/>
    <property type="molecule type" value="Genomic_DNA"/>
</dbReference>
<dbReference type="GO" id="GO:0007399">
    <property type="term" value="P:nervous system development"/>
    <property type="evidence" value="ECO:0007669"/>
    <property type="project" value="InterPro"/>
</dbReference>
<dbReference type="InterPro" id="IPR013098">
    <property type="entry name" value="Ig_I-set"/>
</dbReference>
<dbReference type="InterPro" id="IPR000742">
    <property type="entry name" value="EGF"/>
</dbReference>
<evidence type="ECO:0000256" key="16">
    <source>
        <dbReference type="ARBA" id="ARBA00068573"/>
    </source>
</evidence>
<feature type="transmembrane region" description="Helical" evidence="19">
    <location>
        <begin position="408"/>
        <end position="430"/>
    </location>
</feature>
<dbReference type="Pfam" id="PF25518">
    <property type="entry name" value="NRG2_N"/>
    <property type="match status" value="1"/>
</dbReference>
<evidence type="ECO:0000256" key="18">
    <source>
        <dbReference type="SAM" id="MobiDB-lite"/>
    </source>
</evidence>
<accession>A0A671EUX0</accession>
<keyword evidence="8 19" id="KW-1133">Transmembrane helix</keyword>
<dbReference type="CDD" id="cd05750">
    <property type="entry name" value="Ig_Pro_neuregulin"/>
    <property type="match status" value="1"/>
</dbReference>
<feature type="compositionally biased region" description="Low complexity" evidence="18">
    <location>
        <begin position="75"/>
        <end position="92"/>
    </location>
</feature>
<feature type="region of interest" description="Disordered" evidence="18">
    <location>
        <begin position="797"/>
        <end position="846"/>
    </location>
</feature>
<reference evidence="23" key="5">
    <citation type="submission" date="2025-05" db="UniProtKB">
        <authorList>
            <consortium name="Ensembl"/>
        </authorList>
    </citation>
    <scope>IDENTIFICATION</scope>
</reference>
<keyword evidence="7 19" id="KW-0812">Transmembrane</keyword>
<dbReference type="InterPro" id="IPR057909">
    <property type="entry name" value="NRG2_N"/>
</dbReference>
<organism evidence="23 24">
    <name type="scientific">Rhinolophus ferrumequinum</name>
    <name type="common">Greater horseshoe bat</name>
    <dbReference type="NCBI Taxonomy" id="59479"/>
    <lineage>
        <taxon>Eukaryota</taxon>
        <taxon>Metazoa</taxon>
        <taxon>Chordata</taxon>
        <taxon>Craniata</taxon>
        <taxon>Vertebrata</taxon>
        <taxon>Euteleostomi</taxon>
        <taxon>Mammalia</taxon>
        <taxon>Eutheria</taxon>
        <taxon>Laurasiatheria</taxon>
        <taxon>Chiroptera</taxon>
        <taxon>Yinpterochiroptera</taxon>
        <taxon>Rhinolophoidea</taxon>
        <taxon>Rhinolophidae</taxon>
        <taxon>Rhinolophinae</taxon>
        <taxon>Rhinolophus</taxon>
    </lineage>
</organism>
<comment type="subunit">
    <text evidence="15">Interacts with ERBB3 and ERBB4.</text>
</comment>
<evidence type="ECO:0000256" key="1">
    <source>
        <dbReference type="ARBA" id="ARBA00004251"/>
    </source>
</evidence>
<evidence type="ECO:0000256" key="14">
    <source>
        <dbReference type="ARBA" id="ARBA00058865"/>
    </source>
</evidence>
<reference evidence="22 25" key="4">
    <citation type="journal article" date="2020" name="Nature">
        <title>Six reference-quality genomes reveal evolution of bat adaptations.</title>
        <authorList>
            <person name="Jebb D."/>
            <person name="Huang Z."/>
            <person name="Pippel M."/>
            <person name="Hughes G.M."/>
            <person name="Lavrichenko K."/>
            <person name="Devanna P."/>
            <person name="Winkler S."/>
            <person name="Jermiin L.S."/>
            <person name="Skirmuntt E.C."/>
            <person name="Katzourakis A."/>
            <person name="Burkitt-Gray L."/>
            <person name="Ray D.A."/>
            <person name="Sullivan K.A.M."/>
            <person name="Roscito J.G."/>
            <person name="Kirilenko B.M."/>
            <person name="Davalos L.M."/>
            <person name="Corthals A.P."/>
            <person name="Power M.L."/>
            <person name="Jones G."/>
            <person name="Ransome R.D."/>
            <person name="Dechmann D.K.N."/>
            <person name="Locatelli A.G."/>
            <person name="Puechmaille S.J."/>
            <person name="Fedrigo O."/>
            <person name="Jarvis E.D."/>
            <person name="Hiller M."/>
            <person name="Vernes S.C."/>
            <person name="Myers E.W."/>
            <person name="Teeling E.C."/>
        </authorList>
    </citation>
    <scope>NUCLEOTIDE SEQUENCE [LARGE SCALE GENOMIC DNA]</scope>
    <source>
        <strain evidence="22">MRhiFer1</strain>
        <tissue evidence="22">Lung</tissue>
    </source>
</reference>
<dbReference type="Gene3D" id="2.60.40.10">
    <property type="entry name" value="Immunoglobulins"/>
    <property type="match status" value="1"/>
</dbReference>
<evidence type="ECO:0000256" key="17">
    <source>
        <dbReference type="PROSITE-ProRule" id="PRU00076"/>
    </source>
</evidence>
<evidence type="ECO:0000256" key="6">
    <source>
        <dbReference type="ARBA" id="ARBA00022536"/>
    </source>
</evidence>
<dbReference type="AlphaFoldDB" id="A0A671EUX0"/>
<feature type="compositionally biased region" description="Low complexity" evidence="18">
    <location>
        <begin position="20"/>
        <end position="59"/>
    </location>
</feature>
<dbReference type="GO" id="GO:0008083">
    <property type="term" value="F:growth factor activity"/>
    <property type="evidence" value="ECO:0007669"/>
    <property type="project" value="UniProtKB-KW"/>
</dbReference>
<keyword evidence="6 17" id="KW-0245">EGF-like domain</keyword>
<evidence type="ECO:0000313" key="24">
    <source>
        <dbReference type="Proteomes" id="UP000472240"/>
    </source>
</evidence>
<keyword evidence="10 19" id="KW-0472">Membrane</keyword>
<dbReference type="InterPro" id="IPR036179">
    <property type="entry name" value="Ig-like_dom_sf"/>
</dbReference>
<reference evidence="23 24" key="1">
    <citation type="journal article" date="2015" name="Annu Rev Anim Biosci">
        <title>The Genome 10K Project: a way forward.</title>
        <authorList>
            <person name="Koepfli K.P."/>
            <person name="Paten B."/>
            <person name="O'Brien S.J."/>
            <person name="Koepfli K.P."/>
            <person name="Paten B."/>
            <person name="Antunes A."/>
            <person name="Belov K."/>
            <person name="Bustamante C."/>
            <person name="Castoe T.A."/>
            <person name="Clawson H."/>
            <person name="Crawford A.J."/>
            <person name="Diekhans M."/>
            <person name="Distel D."/>
            <person name="Durbin R."/>
            <person name="Earl D."/>
            <person name="Fujita M.K."/>
            <person name="Gamble T."/>
            <person name="Georges A."/>
            <person name="Gemmell N."/>
            <person name="Gilbert M.T."/>
            <person name="Graves J.M."/>
            <person name="Green R.E."/>
            <person name="Hickey G."/>
            <person name="Jarvis E.D."/>
            <person name="Johnson W."/>
            <person name="Komissarov A."/>
            <person name="Korf I."/>
            <person name="Kuhn R."/>
            <person name="Larkin D.M."/>
            <person name="Lewin H."/>
            <person name="Lopez J.V."/>
            <person name="Ma J."/>
            <person name="Marques-Bonet T."/>
            <person name="Miller W."/>
            <person name="Murphy R."/>
            <person name="Pevzner P."/>
            <person name="Shapiro B."/>
            <person name="Steiner C."/>
            <person name="Tamazian G."/>
            <person name="Venkatesh B."/>
            <person name="Wang J."/>
            <person name="Wayne R."/>
            <person name="Wiley E."/>
            <person name="Yang H."/>
            <person name="Zhang G."/>
            <person name="Haussler D."/>
            <person name="Ryder O."/>
            <person name="O'Brien S.J."/>
        </authorList>
    </citation>
    <scope>NUCLEOTIDE SEQUENCE</scope>
</reference>
<feature type="domain" description="Ig-like" evidence="21">
    <location>
        <begin position="237"/>
        <end position="329"/>
    </location>
</feature>
<feature type="region of interest" description="Disordered" evidence="18">
    <location>
        <begin position="1"/>
        <end position="96"/>
    </location>
</feature>
<proteinExistence type="inferred from homology"/>
<dbReference type="InterPro" id="IPR003599">
    <property type="entry name" value="Ig_sub"/>
</dbReference>
<keyword evidence="9" id="KW-0339">Growth factor</keyword>
<keyword evidence="13" id="KW-0393">Immunoglobulin domain</keyword>
<evidence type="ECO:0000256" key="7">
    <source>
        <dbReference type="ARBA" id="ARBA00022692"/>
    </source>
</evidence>
<evidence type="ECO:0000313" key="22">
    <source>
        <dbReference type="EMBL" id="KAF6281089.1"/>
    </source>
</evidence>
<dbReference type="FunFam" id="2.10.25.10:FF:000116">
    <property type="entry name" value="pro-neuregulin-2, membrane-bound isoform"/>
    <property type="match status" value="1"/>
</dbReference>
<keyword evidence="11 17" id="KW-1015">Disulfide bond</keyword>
<evidence type="ECO:0000256" key="11">
    <source>
        <dbReference type="ARBA" id="ARBA00023157"/>
    </source>
</evidence>
<evidence type="ECO:0000256" key="2">
    <source>
        <dbReference type="ARBA" id="ARBA00004613"/>
    </source>
</evidence>
<feature type="compositionally biased region" description="Low complexity" evidence="18">
    <location>
        <begin position="496"/>
        <end position="508"/>
    </location>
</feature>